<dbReference type="AlphaFoldDB" id="A0A0C3HMS0"/>
<evidence type="ECO:0000256" key="3">
    <source>
        <dbReference type="ARBA" id="ARBA00004370"/>
    </source>
</evidence>
<proteinExistence type="predicted"/>
<evidence type="ECO:0000256" key="4">
    <source>
        <dbReference type="ARBA" id="ARBA00022824"/>
    </source>
</evidence>
<dbReference type="Proteomes" id="UP000054321">
    <property type="component" value="Unassembled WGS sequence"/>
</dbReference>
<keyword evidence="4" id="KW-0256">Endoplasmic reticulum</keyword>
<dbReference type="Gene3D" id="3.40.50.1820">
    <property type="entry name" value="alpha/beta hydrolase"/>
    <property type="match status" value="1"/>
</dbReference>
<evidence type="ECO:0000313" key="7">
    <source>
        <dbReference type="EMBL" id="KIN03587.1"/>
    </source>
</evidence>
<accession>A0A0C3HMS0</accession>
<keyword evidence="8" id="KW-1185">Reference proteome</keyword>
<feature type="non-terminal residue" evidence="7">
    <location>
        <position position="1"/>
    </location>
</feature>
<dbReference type="InterPro" id="IPR052374">
    <property type="entry name" value="SERAC1"/>
</dbReference>
<keyword evidence="6" id="KW-0472">Membrane</keyword>
<keyword evidence="5" id="KW-0496">Mitochondrion</keyword>
<sequence>SIVFIHGFTGDPKGTWTLKNSSVNESCRAEVYWPRDLLPQTVPGARVLTYGYDTNVRHSAMGVISQNTIHDHGWNFLCALEELRRDEPLRPLLLISHSLGGLIVKEALRKSSDWELVKPHLCSIVRSTVGVLFFGTPHRGADPRGLIHHALTQLAKGVGFKFNDRVVETLMPGGEHLREMRDEFAALARQGRWIIYCFQEEYGLPGLFGKKVVDDESSRLDDPTIETPRHISSNHMDMCRFSGTGDPEYQKVAAAIGRILRKL</sequence>
<evidence type="ECO:0000256" key="1">
    <source>
        <dbReference type="ARBA" id="ARBA00004173"/>
    </source>
</evidence>
<protein>
    <recommendedName>
        <fullName evidence="9">DUF676 domain-containing protein</fullName>
    </recommendedName>
</protein>
<organism evidence="7 8">
    <name type="scientific">Oidiodendron maius (strain Zn)</name>
    <dbReference type="NCBI Taxonomy" id="913774"/>
    <lineage>
        <taxon>Eukaryota</taxon>
        <taxon>Fungi</taxon>
        <taxon>Dikarya</taxon>
        <taxon>Ascomycota</taxon>
        <taxon>Pezizomycotina</taxon>
        <taxon>Leotiomycetes</taxon>
        <taxon>Leotiomycetes incertae sedis</taxon>
        <taxon>Myxotrichaceae</taxon>
        <taxon>Oidiodendron</taxon>
    </lineage>
</organism>
<dbReference type="InterPro" id="IPR029058">
    <property type="entry name" value="AB_hydrolase_fold"/>
</dbReference>
<dbReference type="PANTHER" id="PTHR48182:SF2">
    <property type="entry name" value="PROTEIN SERAC1"/>
    <property type="match status" value="1"/>
</dbReference>
<evidence type="ECO:0000256" key="2">
    <source>
        <dbReference type="ARBA" id="ARBA00004240"/>
    </source>
</evidence>
<evidence type="ECO:0000313" key="8">
    <source>
        <dbReference type="Proteomes" id="UP000054321"/>
    </source>
</evidence>
<dbReference type="GO" id="GO:0016020">
    <property type="term" value="C:membrane"/>
    <property type="evidence" value="ECO:0007669"/>
    <property type="project" value="UniProtKB-SubCell"/>
</dbReference>
<evidence type="ECO:0000256" key="6">
    <source>
        <dbReference type="ARBA" id="ARBA00023136"/>
    </source>
</evidence>
<dbReference type="GO" id="GO:0005739">
    <property type="term" value="C:mitochondrion"/>
    <property type="evidence" value="ECO:0007669"/>
    <property type="project" value="UniProtKB-SubCell"/>
</dbReference>
<evidence type="ECO:0000256" key="5">
    <source>
        <dbReference type="ARBA" id="ARBA00023128"/>
    </source>
</evidence>
<comment type="subcellular location">
    <subcellularLocation>
        <location evidence="2">Endoplasmic reticulum</location>
    </subcellularLocation>
    <subcellularLocation>
        <location evidence="3">Membrane</location>
    </subcellularLocation>
    <subcellularLocation>
        <location evidence="1">Mitochondrion</location>
    </subcellularLocation>
</comment>
<dbReference type="InParanoid" id="A0A0C3HMS0"/>
<evidence type="ECO:0008006" key="9">
    <source>
        <dbReference type="Google" id="ProtNLM"/>
    </source>
</evidence>
<dbReference type="PANTHER" id="PTHR48182">
    <property type="entry name" value="PROTEIN SERAC1"/>
    <property type="match status" value="1"/>
</dbReference>
<gene>
    <name evidence="7" type="ORF">OIDMADRAFT_73331</name>
</gene>
<dbReference type="EMBL" id="KN832873">
    <property type="protein sequence ID" value="KIN03587.1"/>
    <property type="molecule type" value="Genomic_DNA"/>
</dbReference>
<reference evidence="8" key="2">
    <citation type="submission" date="2015-01" db="EMBL/GenBank/DDBJ databases">
        <title>Evolutionary Origins and Diversification of the Mycorrhizal Mutualists.</title>
        <authorList>
            <consortium name="DOE Joint Genome Institute"/>
            <consortium name="Mycorrhizal Genomics Consortium"/>
            <person name="Kohler A."/>
            <person name="Kuo A."/>
            <person name="Nagy L.G."/>
            <person name="Floudas D."/>
            <person name="Copeland A."/>
            <person name="Barry K.W."/>
            <person name="Cichocki N."/>
            <person name="Veneault-Fourrey C."/>
            <person name="LaButti K."/>
            <person name="Lindquist E.A."/>
            <person name="Lipzen A."/>
            <person name="Lundell T."/>
            <person name="Morin E."/>
            <person name="Murat C."/>
            <person name="Riley R."/>
            <person name="Ohm R."/>
            <person name="Sun H."/>
            <person name="Tunlid A."/>
            <person name="Henrissat B."/>
            <person name="Grigoriev I.V."/>
            <person name="Hibbett D.S."/>
            <person name="Martin F."/>
        </authorList>
    </citation>
    <scope>NUCLEOTIDE SEQUENCE [LARGE SCALE GENOMIC DNA]</scope>
    <source>
        <strain evidence="8">Zn</strain>
    </source>
</reference>
<dbReference type="GO" id="GO:0005783">
    <property type="term" value="C:endoplasmic reticulum"/>
    <property type="evidence" value="ECO:0007669"/>
    <property type="project" value="UniProtKB-SubCell"/>
</dbReference>
<dbReference type="OrthoDB" id="1658288at2759"/>
<reference evidence="7 8" key="1">
    <citation type="submission" date="2014-04" db="EMBL/GenBank/DDBJ databases">
        <authorList>
            <consortium name="DOE Joint Genome Institute"/>
            <person name="Kuo A."/>
            <person name="Martino E."/>
            <person name="Perotto S."/>
            <person name="Kohler A."/>
            <person name="Nagy L.G."/>
            <person name="Floudas D."/>
            <person name="Copeland A."/>
            <person name="Barry K.W."/>
            <person name="Cichocki N."/>
            <person name="Veneault-Fourrey C."/>
            <person name="LaButti K."/>
            <person name="Lindquist E.A."/>
            <person name="Lipzen A."/>
            <person name="Lundell T."/>
            <person name="Morin E."/>
            <person name="Murat C."/>
            <person name="Sun H."/>
            <person name="Tunlid A."/>
            <person name="Henrissat B."/>
            <person name="Grigoriev I.V."/>
            <person name="Hibbett D.S."/>
            <person name="Martin F."/>
            <person name="Nordberg H.P."/>
            <person name="Cantor M.N."/>
            <person name="Hua S.X."/>
        </authorList>
    </citation>
    <scope>NUCLEOTIDE SEQUENCE [LARGE SCALE GENOMIC DNA]</scope>
    <source>
        <strain evidence="7 8">Zn</strain>
    </source>
</reference>
<name>A0A0C3HMS0_OIDMZ</name>
<dbReference type="SUPFAM" id="SSF53474">
    <property type="entry name" value="alpha/beta-Hydrolases"/>
    <property type="match status" value="1"/>
</dbReference>
<dbReference type="HOGENOM" id="CLU_000288_182_0_1"/>
<feature type="non-terminal residue" evidence="7">
    <location>
        <position position="263"/>
    </location>
</feature>